<reference evidence="7" key="1">
    <citation type="submission" date="2015-12" db="EMBL/GenBank/DDBJ databases">
        <title>Update maize B73 reference genome by single molecule sequencing technologies.</title>
        <authorList>
            <consortium name="Maize Genome Sequencing Project"/>
            <person name="Ware D."/>
        </authorList>
    </citation>
    <scope>NUCLEOTIDE SEQUENCE</scope>
    <source>
        <tissue evidence="7">Seedling</tissue>
    </source>
</reference>
<dbReference type="GO" id="GO:0006355">
    <property type="term" value="P:regulation of DNA-templated transcription"/>
    <property type="evidence" value="ECO:0007669"/>
    <property type="project" value="InterPro"/>
</dbReference>
<dbReference type="Pfam" id="PF13871">
    <property type="entry name" value="Helicase_C_4"/>
    <property type="match status" value="2"/>
</dbReference>
<name>A0A1D6JDZ4_MAIZE</name>
<dbReference type="PANTHER" id="PTHR12706">
    <property type="entry name" value="STRAWBERRY NOTCH-RELATED"/>
    <property type="match status" value="1"/>
</dbReference>
<proteinExistence type="inferred from homology"/>
<feature type="domain" description="Strawberry notch AAA" evidence="4">
    <location>
        <begin position="433"/>
        <end position="479"/>
    </location>
</feature>
<comment type="similarity">
    <text evidence="1">Belongs to the SBNO family.</text>
</comment>
<dbReference type="Gene3D" id="3.40.50.300">
    <property type="entry name" value="P-loop containing nucleotide triphosphate hydrolases"/>
    <property type="match status" value="1"/>
</dbReference>
<evidence type="ECO:0000259" key="3">
    <source>
        <dbReference type="Pfam" id="PF13871"/>
    </source>
</evidence>
<evidence type="ECO:0000259" key="5">
    <source>
        <dbReference type="Pfam" id="PF23547"/>
    </source>
</evidence>
<dbReference type="InterPro" id="IPR026937">
    <property type="entry name" value="SBNO_Helicase_C_dom"/>
</dbReference>
<dbReference type="Pfam" id="PF23548">
    <property type="entry name" value="Zn_ribbon_FGT1_2"/>
    <property type="match status" value="1"/>
</dbReference>
<dbReference type="InterPro" id="IPR027417">
    <property type="entry name" value="P-loop_NTPase"/>
</dbReference>
<evidence type="ECO:0000259" key="4">
    <source>
        <dbReference type="Pfam" id="PF13872"/>
    </source>
</evidence>
<dbReference type="EMBL" id="CM000786">
    <property type="protein sequence ID" value="AQK46034.1"/>
    <property type="molecule type" value="Genomic_DNA"/>
</dbReference>
<feature type="domain" description="Strawberry notch AAA" evidence="4">
    <location>
        <begin position="215"/>
        <end position="428"/>
    </location>
</feature>
<evidence type="ECO:0000256" key="1">
    <source>
        <dbReference type="ARBA" id="ARBA00006992"/>
    </source>
</evidence>
<dbReference type="Pfam" id="PF13872">
    <property type="entry name" value="AAA_34"/>
    <property type="match status" value="2"/>
</dbReference>
<dbReference type="Pfam" id="PF23547">
    <property type="entry name" value="Zn_ribbon_FGT1_1"/>
    <property type="match status" value="1"/>
</dbReference>
<feature type="domain" description="FORGETTER1 second zinc ribbon" evidence="6">
    <location>
        <begin position="89"/>
        <end position="122"/>
    </location>
</feature>
<dbReference type="AlphaFoldDB" id="A0A1D6JDZ4"/>
<sequence>MAGDSSPSPASAPVQVRCAGCRSILAVGLGVTEFICPKCRMAQRLPPQLMAKSTSPSSPLPKAPSKPSLPPTQPRMGAPSAQGVDPTKIQLPCAGCQAVLNVPHGLARFRCPQCGVDLAVDHAKLQNFLAASNSATSSGHAPTSVRTQPPLATFLSVLPLQLVPGATISMVLPAAEPHEEINEVAIDVERDEDEGGTVGETFTDYRPSKLSLGLSHPDPVVETSSLSAVQPPEPTYCLNIMDELDETNALSCLQIETIVYACQRHLHHLPTGHRAGFFIGDGAGVGKGRTIAGLIWENWQQGRHKAVWVSVGSDLKYDARRDLDDVGAKCVQVHPLNKLPYSKLDSKAIGIKNGVIFVTYSSLIASSERGRSRLQQLVQWCGQEFDGLLVFDECHKAKNLIPDAGSQPTRTGKTVLEIQESYSVMRVIGSLCALEKGGVGALELVAMDMKARGMYVCRTLSYKGADFYIVEAPLEERMMLMIKFLILFVIQNMYRRAAEFWAELRLELLSASELFADGNSNQIWRLYWASHQRFFRHMCMSAKVPAVVRLAKEALAENKCVVIGLQSTGEARTEEAVTKYGVEMEDFVSGPRELLLKLVEENYPLPPKPDSFQQGEETVTEIQRKRALDVSFKGRVRKVAKVVDVSDDDTDDYSPSESDHESTESDEEFHMCQICNTEELGEPDNVAEITGRRGMLVRALDGKGVVYQARNAKEVSMEMINMHEKQQFMDDKKLIAIISEAGSAGVSLHADRRAKNQRRRVHITLELPWSADRAIQQFGRTHRSNQTSAPQYRFNIYFYEVFLVHLNFDCTLLAAALHLDEDFVIKLFIYLKKLDLHCRLLFTNLGGEKRFASIVAKRLESLGALTQGDRRLFDLFTSILDIVLHNARIEGQLDSGIVDIKAKNVEMTESPRTVHTDSLSGALTVLFTFTIDRGVTWESAKTMLEEREKFGAGTSIDGFYESRREWMGRRHFILSLEGSTEGMYKIIRPAIGEALRYF</sequence>
<dbReference type="SUPFAM" id="SSF52540">
    <property type="entry name" value="P-loop containing nucleoside triphosphate hydrolases"/>
    <property type="match status" value="1"/>
</dbReference>
<evidence type="ECO:0000256" key="2">
    <source>
        <dbReference type="SAM" id="MobiDB-lite"/>
    </source>
</evidence>
<evidence type="ECO:0000259" key="6">
    <source>
        <dbReference type="Pfam" id="PF23548"/>
    </source>
</evidence>
<feature type="domain" description="Strawberry notch helicase C" evidence="3">
    <location>
        <begin position="678"/>
        <end position="795"/>
    </location>
</feature>
<feature type="region of interest" description="Disordered" evidence="2">
    <location>
        <begin position="646"/>
        <end position="668"/>
    </location>
</feature>
<dbReference type="InterPro" id="IPR026741">
    <property type="entry name" value="SNO"/>
</dbReference>
<accession>A0A1D6JDZ4</accession>
<dbReference type="PANTHER" id="PTHR12706:SF13">
    <property type="entry name" value="PROTEIN FORGETTER 1"/>
    <property type="match status" value="1"/>
</dbReference>
<dbReference type="InterPro" id="IPR057024">
    <property type="entry name" value="Znr_FGT1_1"/>
</dbReference>
<dbReference type="ExpressionAtlas" id="A0A1D6JDZ4">
    <property type="expression patterns" value="baseline and differential"/>
</dbReference>
<feature type="domain" description="Strawberry notch helicase C" evidence="3">
    <location>
        <begin position="839"/>
        <end position="871"/>
    </location>
</feature>
<evidence type="ECO:0000313" key="7">
    <source>
        <dbReference type="EMBL" id="AQK46034.1"/>
    </source>
</evidence>
<gene>
    <name evidence="7" type="ORF">ZEAMMB73_Zm00001d026270</name>
</gene>
<dbReference type="InterPro" id="IPR057025">
    <property type="entry name" value="Znr_FGT1_2"/>
</dbReference>
<feature type="region of interest" description="Disordered" evidence="2">
    <location>
        <begin position="50"/>
        <end position="84"/>
    </location>
</feature>
<feature type="compositionally biased region" description="Pro residues" evidence="2">
    <location>
        <begin position="58"/>
        <end position="73"/>
    </location>
</feature>
<feature type="domain" description="FORGETTER1 first zinc ribbon" evidence="5">
    <location>
        <begin position="14"/>
        <end position="48"/>
    </location>
</feature>
<protein>
    <submittedName>
        <fullName evidence="7">RING/FYVE/PHD zinc finger superfamily protein</fullName>
    </submittedName>
</protein>
<organism evidence="7">
    <name type="scientific">Zea mays</name>
    <name type="common">Maize</name>
    <dbReference type="NCBI Taxonomy" id="4577"/>
    <lineage>
        <taxon>Eukaryota</taxon>
        <taxon>Viridiplantae</taxon>
        <taxon>Streptophyta</taxon>
        <taxon>Embryophyta</taxon>
        <taxon>Tracheophyta</taxon>
        <taxon>Spermatophyta</taxon>
        <taxon>Magnoliopsida</taxon>
        <taxon>Liliopsida</taxon>
        <taxon>Poales</taxon>
        <taxon>Poaceae</taxon>
        <taxon>PACMAD clade</taxon>
        <taxon>Panicoideae</taxon>
        <taxon>Andropogonodae</taxon>
        <taxon>Andropogoneae</taxon>
        <taxon>Tripsacinae</taxon>
        <taxon>Zea</taxon>
    </lineage>
</organism>
<dbReference type="InterPro" id="IPR039187">
    <property type="entry name" value="SNO_AAA"/>
</dbReference>